<accession>A0ABW3FVT4</accession>
<gene>
    <name evidence="15" type="ORF">ACFQ16_18855</name>
</gene>
<dbReference type="Gene3D" id="6.10.340.10">
    <property type="match status" value="1"/>
</dbReference>
<feature type="transmembrane region" description="Helical" evidence="12">
    <location>
        <begin position="21"/>
        <end position="42"/>
    </location>
</feature>
<evidence type="ECO:0000313" key="15">
    <source>
        <dbReference type="EMBL" id="MFD0921808.1"/>
    </source>
</evidence>
<dbReference type="InterPro" id="IPR004358">
    <property type="entry name" value="Sig_transdc_His_kin-like_C"/>
</dbReference>
<dbReference type="EC" id="2.7.13.3" evidence="3"/>
<dbReference type="Gene3D" id="1.10.287.130">
    <property type="match status" value="1"/>
</dbReference>
<evidence type="ECO:0000256" key="4">
    <source>
        <dbReference type="ARBA" id="ARBA00022553"/>
    </source>
</evidence>
<dbReference type="SUPFAM" id="SSF47384">
    <property type="entry name" value="Homodimeric domain of signal transducing histidine kinase"/>
    <property type="match status" value="1"/>
</dbReference>
<dbReference type="SMART" id="SM00388">
    <property type="entry name" value="HisKA"/>
    <property type="match status" value="1"/>
</dbReference>
<dbReference type="Pfam" id="PF02518">
    <property type="entry name" value="HATPase_c"/>
    <property type="match status" value="1"/>
</dbReference>
<feature type="region of interest" description="Disordered" evidence="11">
    <location>
        <begin position="466"/>
        <end position="500"/>
    </location>
</feature>
<feature type="domain" description="HAMP" evidence="14">
    <location>
        <begin position="207"/>
        <end position="259"/>
    </location>
</feature>
<dbReference type="SMART" id="SM00304">
    <property type="entry name" value="HAMP"/>
    <property type="match status" value="1"/>
</dbReference>
<evidence type="ECO:0000256" key="11">
    <source>
        <dbReference type="SAM" id="MobiDB-lite"/>
    </source>
</evidence>
<dbReference type="CDD" id="cd00082">
    <property type="entry name" value="HisKA"/>
    <property type="match status" value="1"/>
</dbReference>
<evidence type="ECO:0000256" key="9">
    <source>
        <dbReference type="ARBA" id="ARBA00023012"/>
    </source>
</evidence>
<proteinExistence type="predicted"/>
<reference evidence="16" key="1">
    <citation type="journal article" date="2019" name="Int. J. Syst. Evol. Microbiol.">
        <title>The Global Catalogue of Microorganisms (GCM) 10K type strain sequencing project: providing services to taxonomists for standard genome sequencing and annotation.</title>
        <authorList>
            <consortium name="The Broad Institute Genomics Platform"/>
            <consortium name="The Broad Institute Genome Sequencing Center for Infectious Disease"/>
            <person name="Wu L."/>
            <person name="Ma J."/>
        </authorList>
    </citation>
    <scope>NUCLEOTIDE SEQUENCE [LARGE SCALE GENOMIC DNA]</scope>
    <source>
        <strain evidence="16">CCUG 56401</strain>
    </source>
</reference>
<evidence type="ECO:0000259" key="13">
    <source>
        <dbReference type="PROSITE" id="PS50109"/>
    </source>
</evidence>
<comment type="caution">
    <text evidence="15">The sequence shown here is derived from an EMBL/GenBank/DDBJ whole genome shotgun (WGS) entry which is preliminary data.</text>
</comment>
<dbReference type="PANTHER" id="PTHR45436">
    <property type="entry name" value="SENSOR HISTIDINE KINASE YKOH"/>
    <property type="match status" value="1"/>
</dbReference>
<keyword evidence="5" id="KW-0808">Transferase</keyword>
<dbReference type="SUPFAM" id="SSF158472">
    <property type="entry name" value="HAMP domain-like"/>
    <property type="match status" value="1"/>
</dbReference>
<protein>
    <recommendedName>
        <fullName evidence="3">histidine kinase</fullName>
        <ecNumber evidence="3">2.7.13.3</ecNumber>
    </recommendedName>
</protein>
<dbReference type="SUPFAM" id="SSF55874">
    <property type="entry name" value="ATPase domain of HSP90 chaperone/DNA topoisomerase II/histidine kinase"/>
    <property type="match status" value="1"/>
</dbReference>
<dbReference type="GO" id="GO:0016301">
    <property type="term" value="F:kinase activity"/>
    <property type="evidence" value="ECO:0007669"/>
    <property type="project" value="UniProtKB-KW"/>
</dbReference>
<keyword evidence="6 12" id="KW-0812">Transmembrane</keyword>
<dbReference type="PRINTS" id="PR00344">
    <property type="entry name" value="BCTRLSENSOR"/>
</dbReference>
<dbReference type="CDD" id="cd06225">
    <property type="entry name" value="HAMP"/>
    <property type="match status" value="1"/>
</dbReference>
<dbReference type="Pfam" id="PF00672">
    <property type="entry name" value="HAMP"/>
    <property type="match status" value="1"/>
</dbReference>
<evidence type="ECO:0000256" key="10">
    <source>
        <dbReference type="ARBA" id="ARBA00023136"/>
    </source>
</evidence>
<sequence>MTTERRRRTGTRVPARVQIMGWMLLLLTVVLLAVILIVRQFLHDDVASQANTALEQESREFAAFAERGRDPASGQRINAPEQLFRAYLSQQYPASDGALIGVWSTPAGLRSLSQEQDDDIGKIVRDRALISRIVASHDHSGTIATAAGPMLWSKVEADGPHDAKSWFISTHFTEDAREAADQTVRTLVLVSGIGLVLAAVSSWVVAGLILAPVRTVRQAAAEISEHDLTRRIPVQGRDDIAALADQFNAMLDRLEDAFRTQRRFVDDASHELRTPITIVRGHLELLGDDPAEREEVVRLCTDELDRMTRIVEDLLVLAKADRPDFVSPAAVSLAELTSDIEAKTRALADRRWLLEGIGEGDVVLDEQRVTQAMVQLAQNAVQHTEPGSEIRIGSALRDGTVSLWVTDRGPGIDPSEVDDIFERFAHGSTHGKGGAGLGLAIVKAIADAHHGRVFVRSSPGAGATFGLELPTAAPHGDTARHGPGRLASREPHDPSEETQA</sequence>
<evidence type="ECO:0000256" key="3">
    <source>
        <dbReference type="ARBA" id="ARBA00012438"/>
    </source>
</evidence>
<dbReference type="Proteomes" id="UP001597018">
    <property type="component" value="Unassembled WGS sequence"/>
</dbReference>
<dbReference type="InterPro" id="IPR003594">
    <property type="entry name" value="HATPase_dom"/>
</dbReference>
<keyword evidence="7 15" id="KW-0418">Kinase</keyword>
<dbReference type="EMBL" id="JBHTIW010000015">
    <property type="protein sequence ID" value="MFD0921808.1"/>
    <property type="molecule type" value="Genomic_DNA"/>
</dbReference>
<name>A0ABW3FVT4_9PSEU</name>
<keyword evidence="16" id="KW-1185">Reference proteome</keyword>
<dbReference type="PROSITE" id="PS50885">
    <property type="entry name" value="HAMP"/>
    <property type="match status" value="1"/>
</dbReference>
<feature type="compositionally biased region" description="Basic and acidic residues" evidence="11">
    <location>
        <begin position="487"/>
        <end position="500"/>
    </location>
</feature>
<dbReference type="SMART" id="SM00387">
    <property type="entry name" value="HATPase_c"/>
    <property type="match status" value="1"/>
</dbReference>
<dbReference type="PANTHER" id="PTHR45436:SF5">
    <property type="entry name" value="SENSOR HISTIDINE KINASE TRCS"/>
    <property type="match status" value="1"/>
</dbReference>
<evidence type="ECO:0000256" key="12">
    <source>
        <dbReference type="SAM" id="Phobius"/>
    </source>
</evidence>
<dbReference type="InterPro" id="IPR005467">
    <property type="entry name" value="His_kinase_dom"/>
</dbReference>
<dbReference type="InterPro" id="IPR003660">
    <property type="entry name" value="HAMP_dom"/>
</dbReference>
<comment type="subcellular location">
    <subcellularLocation>
        <location evidence="2">Cell membrane</location>
    </subcellularLocation>
</comment>
<evidence type="ECO:0000256" key="6">
    <source>
        <dbReference type="ARBA" id="ARBA00022692"/>
    </source>
</evidence>
<dbReference type="Gene3D" id="3.30.565.10">
    <property type="entry name" value="Histidine kinase-like ATPase, C-terminal domain"/>
    <property type="match status" value="1"/>
</dbReference>
<dbReference type="InterPro" id="IPR036890">
    <property type="entry name" value="HATPase_C_sf"/>
</dbReference>
<feature type="transmembrane region" description="Helical" evidence="12">
    <location>
        <begin position="187"/>
        <end position="211"/>
    </location>
</feature>
<evidence type="ECO:0000313" key="16">
    <source>
        <dbReference type="Proteomes" id="UP001597018"/>
    </source>
</evidence>
<evidence type="ECO:0000256" key="7">
    <source>
        <dbReference type="ARBA" id="ARBA00022777"/>
    </source>
</evidence>
<dbReference type="InterPro" id="IPR050428">
    <property type="entry name" value="TCS_sensor_his_kinase"/>
</dbReference>
<keyword evidence="4" id="KW-0597">Phosphoprotein</keyword>
<evidence type="ECO:0000259" key="14">
    <source>
        <dbReference type="PROSITE" id="PS50885"/>
    </source>
</evidence>
<dbReference type="InterPro" id="IPR003661">
    <property type="entry name" value="HisK_dim/P_dom"/>
</dbReference>
<organism evidence="15 16">
    <name type="scientific">Saccharopolyspora rosea</name>
    <dbReference type="NCBI Taxonomy" id="524884"/>
    <lineage>
        <taxon>Bacteria</taxon>
        <taxon>Bacillati</taxon>
        <taxon>Actinomycetota</taxon>
        <taxon>Actinomycetes</taxon>
        <taxon>Pseudonocardiales</taxon>
        <taxon>Pseudonocardiaceae</taxon>
        <taxon>Saccharopolyspora</taxon>
    </lineage>
</organism>
<dbReference type="CDD" id="cd00075">
    <property type="entry name" value="HATPase"/>
    <property type="match status" value="1"/>
</dbReference>
<feature type="domain" description="Histidine kinase" evidence="13">
    <location>
        <begin position="267"/>
        <end position="473"/>
    </location>
</feature>
<comment type="catalytic activity">
    <reaction evidence="1">
        <text>ATP + protein L-histidine = ADP + protein N-phospho-L-histidine.</text>
        <dbReference type="EC" id="2.7.13.3"/>
    </reaction>
</comment>
<evidence type="ECO:0000256" key="5">
    <source>
        <dbReference type="ARBA" id="ARBA00022679"/>
    </source>
</evidence>
<keyword evidence="8 12" id="KW-1133">Transmembrane helix</keyword>
<dbReference type="Pfam" id="PF00512">
    <property type="entry name" value="HisKA"/>
    <property type="match status" value="1"/>
</dbReference>
<keyword evidence="9" id="KW-0902">Two-component regulatory system</keyword>
<dbReference type="PROSITE" id="PS50109">
    <property type="entry name" value="HIS_KIN"/>
    <property type="match status" value="1"/>
</dbReference>
<evidence type="ECO:0000256" key="2">
    <source>
        <dbReference type="ARBA" id="ARBA00004236"/>
    </source>
</evidence>
<dbReference type="RefSeq" id="WP_263250339.1">
    <property type="nucleotide sequence ID" value="NZ_BAABLT010000040.1"/>
</dbReference>
<keyword evidence="10 12" id="KW-0472">Membrane</keyword>
<dbReference type="InterPro" id="IPR036097">
    <property type="entry name" value="HisK_dim/P_sf"/>
</dbReference>
<evidence type="ECO:0000256" key="1">
    <source>
        <dbReference type="ARBA" id="ARBA00000085"/>
    </source>
</evidence>
<evidence type="ECO:0000256" key="8">
    <source>
        <dbReference type="ARBA" id="ARBA00022989"/>
    </source>
</evidence>